<comment type="caution">
    <text evidence="4">The sequence shown here is derived from an EMBL/GenBank/DDBJ whole genome shotgun (WGS) entry which is preliminary data.</text>
</comment>
<feature type="domain" description="Ketoreductase" evidence="3">
    <location>
        <begin position="40"/>
        <end position="220"/>
    </location>
</feature>
<dbReference type="InterPro" id="IPR057326">
    <property type="entry name" value="KR_dom"/>
</dbReference>
<dbReference type="SMART" id="SM00822">
    <property type="entry name" value="PKS_KR"/>
    <property type="match status" value="1"/>
</dbReference>
<feature type="compositionally biased region" description="Low complexity" evidence="2">
    <location>
        <begin position="1"/>
        <end position="30"/>
    </location>
</feature>
<dbReference type="SUPFAM" id="SSF51735">
    <property type="entry name" value="NAD(P)-binding Rossmann-fold domains"/>
    <property type="match status" value="1"/>
</dbReference>
<dbReference type="InterPro" id="IPR036291">
    <property type="entry name" value="NAD(P)-bd_dom_sf"/>
</dbReference>
<dbReference type="Proteomes" id="UP001500902">
    <property type="component" value="Unassembled WGS sequence"/>
</dbReference>
<dbReference type="PRINTS" id="PR00081">
    <property type="entry name" value="GDHRDH"/>
</dbReference>
<accession>A0ABP7EKF1</accession>
<evidence type="ECO:0000256" key="1">
    <source>
        <dbReference type="ARBA" id="ARBA00006484"/>
    </source>
</evidence>
<evidence type="ECO:0000256" key="2">
    <source>
        <dbReference type="SAM" id="MobiDB-lite"/>
    </source>
</evidence>
<gene>
    <name evidence="4" type="ORF">GCM10022224_100010</name>
</gene>
<organism evidence="4 5">
    <name type="scientific">Nonomuraea antimicrobica</name>
    <dbReference type="NCBI Taxonomy" id="561173"/>
    <lineage>
        <taxon>Bacteria</taxon>
        <taxon>Bacillati</taxon>
        <taxon>Actinomycetota</taxon>
        <taxon>Actinomycetes</taxon>
        <taxon>Streptosporangiales</taxon>
        <taxon>Streptosporangiaceae</taxon>
        <taxon>Nonomuraea</taxon>
    </lineage>
</organism>
<reference evidence="5" key="1">
    <citation type="journal article" date="2019" name="Int. J. Syst. Evol. Microbiol.">
        <title>The Global Catalogue of Microorganisms (GCM) 10K type strain sequencing project: providing services to taxonomists for standard genome sequencing and annotation.</title>
        <authorList>
            <consortium name="The Broad Institute Genomics Platform"/>
            <consortium name="The Broad Institute Genome Sequencing Center for Infectious Disease"/>
            <person name="Wu L."/>
            <person name="Ma J."/>
        </authorList>
    </citation>
    <scope>NUCLEOTIDE SEQUENCE [LARGE SCALE GENOMIC DNA]</scope>
    <source>
        <strain evidence="5">JCM 16904</strain>
    </source>
</reference>
<proteinExistence type="inferred from homology"/>
<name>A0ABP7EKF1_9ACTN</name>
<comment type="similarity">
    <text evidence="1">Belongs to the short-chain dehydrogenases/reductases (SDR) family.</text>
</comment>
<evidence type="ECO:0000313" key="4">
    <source>
        <dbReference type="EMBL" id="GAA3718276.1"/>
    </source>
</evidence>
<dbReference type="PRINTS" id="PR00080">
    <property type="entry name" value="SDRFAMILY"/>
</dbReference>
<dbReference type="PANTHER" id="PTHR42879">
    <property type="entry name" value="3-OXOACYL-(ACYL-CARRIER-PROTEIN) REDUCTASE"/>
    <property type="match status" value="1"/>
</dbReference>
<keyword evidence="5" id="KW-1185">Reference proteome</keyword>
<dbReference type="RefSeq" id="WP_344896504.1">
    <property type="nucleotide sequence ID" value="NZ_BAAAZP010000238.1"/>
</dbReference>
<dbReference type="PANTHER" id="PTHR42879:SF2">
    <property type="entry name" value="3-OXOACYL-[ACYL-CARRIER-PROTEIN] REDUCTASE FABG"/>
    <property type="match status" value="1"/>
</dbReference>
<evidence type="ECO:0000313" key="5">
    <source>
        <dbReference type="Proteomes" id="UP001500902"/>
    </source>
</evidence>
<dbReference type="PROSITE" id="PS00061">
    <property type="entry name" value="ADH_SHORT"/>
    <property type="match status" value="1"/>
</dbReference>
<dbReference type="Pfam" id="PF13561">
    <property type="entry name" value="adh_short_C2"/>
    <property type="match status" value="1"/>
</dbReference>
<dbReference type="InterPro" id="IPR002347">
    <property type="entry name" value="SDR_fam"/>
</dbReference>
<dbReference type="InterPro" id="IPR020904">
    <property type="entry name" value="Sc_DH/Rdtase_CS"/>
</dbReference>
<dbReference type="Gene3D" id="3.40.50.720">
    <property type="entry name" value="NAD(P)-binding Rossmann-like Domain"/>
    <property type="match status" value="1"/>
</dbReference>
<sequence>MASAPPQSEPAAAPAPRGAREALAAPFGAPAPEPEAEETRVALVTGSTAGIGRAVAAALLTTGHTVVLHGRDEERAAKTAATLGAETGGPADSVHGDVADAGQVAAMMRQIYQRHGRLDALVVNAGAHAAGLLGMTGRDTIEQLFRVNALGATHTLQAALRLLRRGTCPAVVLVSSVMGRAGGPGQAVYSATKAAVIGLTLAAAKELGPAGIRVNSVAPGYIQTGMLATLDNEARTATVAATPLGRLGEPSDVARAVAFLVSPEAGFITGQVLGVDGGLVP</sequence>
<evidence type="ECO:0000259" key="3">
    <source>
        <dbReference type="SMART" id="SM00822"/>
    </source>
</evidence>
<dbReference type="InterPro" id="IPR050259">
    <property type="entry name" value="SDR"/>
</dbReference>
<feature type="region of interest" description="Disordered" evidence="2">
    <location>
        <begin position="1"/>
        <end position="37"/>
    </location>
</feature>
<dbReference type="EMBL" id="BAAAZP010000238">
    <property type="protein sequence ID" value="GAA3718276.1"/>
    <property type="molecule type" value="Genomic_DNA"/>
</dbReference>
<protein>
    <submittedName>
        <fullName evidence="4">Glucose 1-dehydrogenase</fullName>
    </submittedName>
</protein>